<reference evidence="8 9" key="1">
    <citation type="submission" date="2020-08" db="EMBL/GenBank/DDBJ databases">
        <title>A Genomic Blueprint of the Chicken Gut Microbiome.</title>
        <authorList>
            <person name="Gilroy R."/>
            <person name="Ravi A."/>
            <person name="Getino M."/>
            <person name="Pursley I."/>
            <person name="Horton D.L."/>
            <person name="Alikhan N.-F."/>
            <person name="Baker D."/>
            <person name="Gharbi K."/>
            <person name="Hall N."/>
            <person name="Watson M."/>
            <person name="Adriaenssens E.M."/>
            <person name="Foster-Nyarko E."/>
            <person name="Jarju S."/>
            <person name="Secka A."/>
            <person name="Antonio M."/>
            <person name="Oren A."/>
            <person name="Chaudhuri R."/>
            <person name="La Ragione R.M."/>
            <person name="Hildebrand F."/>
            <person name="Pallen M.J."/>
        </authorList>
    </citation>
    <scope>NUCLEOTIDE SEQUENCE [LARGE SCALE GENOMIC DNA]</scope>
    <source>
        <strain evidence="8 9">Sa1YVA5</strain>
    </source>
</reference>
<dbReference type="GO" id="GO:0005506">
    <property type="term" value="F:iron ion binding"/>
    <property type="evidence" value="ECO:0007669"/>
    <property type="project" value="InterPro"/>
</dbReference>
<name>A0A8I0HQ59_9CORY</name>
<dbReference type="Proteomes" id="UP000650224">
    <property type="component" value="Unassembled WGS sequence"/>
</dbReference>
<dbReference type="PRINTS" id="PR00385">
    <property type="entry name" value="P450"/>
</dbReference>
<evidence type="ECO:0000256" key="5">
    <source>
        <dbReference type="ARBA" id="ARBA00023004"/>
    </source>
</evidence>
<evidence type="ECO:0000256" key="2">
    <source>
        <dbReference type="ARBA" id="ARBA00022617"/>
    </source>
</evidence>
<evidence type="ECO:0000256" key="7">
    <source>
        <dbReference type="RuleBase" id="RU000461"/>
    </source>
</evidence>
<keyword evidence="5 7" id="KW-0408">Iron</keyword>
<dbReference type="InterPro" id="IPR001128">
    <property type="entry name" value="Cyt_P450"/>
</dbReference>
<keyword evidence="4 7" id="KW-0560">Oxidoreductase</keyword>
<dbReference type="PRINTS" id="PR00359">
    <property type="entry name" value="BP450"/>
</dbReference>
<keyword evidence="3 7" id="KW-0479">Metal-binding</keyword>
<dbReference type="AlphaFoldDB" id="A0A8I0HQ59"/>
<evidence type="ECO:0000256" key="3">
    <source>
        <dbReference type="ARBA" id="ARBA00022723"/>
    </source>
</evidence>
<accession>A0A8I0HQ59</accession>
<keyword evidence="9" id="KW-1185">Reference proteome</keyword>
<dbReference type="RefSeq" id="WP_191734150.1">
    <property type="nucleotide sequence ID" value="NZ_JACSPR010000008.1"/>
</dbReference>
<comment type="caution">
    <text evidence="8">The sequence shown here is derived from an EMBL/GenBank/DDBJ whole genome shotgun (WGS) entry which is preliminary data.</text>
</comment>
<dbReference type="PANTHER" id="PTHR46696">
    <property type="entry name" value="P450, PUTATIVE (EUROFUNG)-RELATED"/>
    <property type="match status" value="1"/>
</dbReference>
<evidence type="ECO:0000256" key="6">
    <source>
        <dbReference type="ARBA" id="ARBA00023033"/>
    </source>
</evidence>
<dbReference type="EMBL" id="JACSPR010000008">
    <property type="protein sequence ID" value="MBD8030906.1"/>
    <property type="molecule type" value="Genomic_DNA"/>
</dbReference>
<dbReference type="GO" id="GO:0016705">
    <property type="term" value="F:oxidoreductase activity, acting on paired donors, with incorporation or reduction of molecular oxygen"/>
    <property type="evidence" value="ECO:0007669"/>
    <property type="project" value="InterPro"/>
</dbReference>
<dbReference type="InterPro" id="IPR017972">
    <property type="entry name" value="Cyt_P450_CS"/>
</dbReference>
<gene>
    <name evidence="8" type="ORF">H9627_11350</name>
</gene>
<dbReference type="InterPro" id="IPR036396">
    <property type="entry name" value="Cyt_P450_sf"/>
</dbReference>
<dbReference type="PANTHER" id="PTHR46696:SF1">
    <property type="entry name" value="CYTOCHROME P450 YJIB-RELATED"/>
    <property type="match status" value="1"/>
</dbReference>
<dbReference type="InterPro" id="IPR002397">
    <property type="entry name" value="Cyt_P450_B"/>
</dbReference>
<organism evidence="8 9">
    <name type="scientific">Corynebacterium gallinarum</name>
    <dbReference type="NCBI Taxonomy" id="2762214"/>
    <lineage>
        <taxon>Bacteria</taxon>
        <taxon>Bacillati</taxon>
        <taxon>Actinomycetota</taxon>
        <taxon>Actinomycetes</taxon>
        <taxon>Mycobacteriales</taxon>
        <taxon>Corynebacteriaceae</taxon>
        <taxon>Corynebacterium</taxon>
    </lineage>
</organism>
<evidence type="ECO:0000313" key="9">
    <source>
        <dbReference type="Proteomes" id="UP000650224"/>
    </source>
</evidence>
<keyword evidence="6 7" id="KW-0503">Monooxygenase</keyword>
<dbReference type="GO" id="GO:0004497">
    <property type="term" value="F:monooxygenase activity"/>
    <property type="evidence" value="ECO:0007669"/>
    <property type="project" value="UniProtKB-KW"/>
</dbReference>
<proteinExistence type="inferred from homology"/>
<sequence length="400" mass="43477">MNPAAPHTTTPATTAPVSEQDLFSDHTLAHTEEVYGELRSLGTVVYLPANDAYAITRYEAIRTANSDPATFSSRQVAFNPQMNEILSGTSLASDPPQHGKLRAILTDNLSPRAMRSLKGTIYADADTLVRELVEKRTFDGMADLAVAFPVSVVLDLIGVQGDKRDRILPWGEAAFNLLGPLNQRARESFPLAGELFKWTHEEMTGDGLAEGSIGHAVWQAAERGDIAPESFGYLVHQILAAGMDTTIATIGNLIQLLADHPDQYAKLRRDPSKIPAAVAETLRFRTPAPGFGRVTTRDVEVDGVTIPAGSQVALLYGSGNRDELKYENPDVFDIDRNPVDHLGFGYGIHGCAGQGLAKLEINGLVESWIRHVDSFTVTDVIPRLNNFSRPYASMQVTITA</sequence>
<evidence type="ECO:0000256" key="4">
    <source>
        <dbReference type="ARBA" id="ARBA00023002"/>
    </source>
</evidence>
<dbReference type="PROSITE" id="PS00086">
    <property type="entry name" value="CYTOCHROME_P450"/>
    <property type="match status" value="1"/>
</dbReference>
<dbReference type="SUPFAM" id="SSF48264">
    <property type="entry name" value="Cytochrome P450"/>
    <property type="match status" value="1"/>
</dbReference>
<keyword evidence="2 7" id="KW-0349">Heme</keyword>
<dbReference type="GO" id="GO:0020037">
    <property type="term" value="F:heme binding"/>
    <property type="evidence" value="ECO:0007669"/>
    <property type="project" value="InterPro"/>
</dbReference>
<evidence type="ECO:0000256" key="1">
    <source>
        <dbReference type="ARBA" id="ARBA00010617"/>
    </source>
</evidence>
<comment type="similarity">
    <text evidence="1 7">Belongs to the cytochrome P450 family.</text>
</comment>
<protein>
    <submittedName>
        <fullName evidence="8">Cytochrome P450</fullName>
    </submittedName>
</protein>
<evidence type="ECO:0000313" key="8">
    <source>
        <dbReference type="EMBL" id="MBD8030906.1"/>
    </source>
</evidence>
<dbReference type="Gene3D" id="1.10.630.10">
    <property type="entry name" value="Cytochrome P450"/>
    <property type="match status" value="1"/>
</dbReference>
<dbReference type="Pfam" id="PF00067">
    <property type="entry name" value="p450"/>
    <property type="match status" value="1"/>
</dbReference>